<comment type="caution">
    <text evidence="1">The sequence shown here is derived from an EMBL/GenBank/DDBJ whole genome shotgun (WGS) entry which is preliminary data.</text>
</comment>
<name>A0A9D1NNC6_9BACT</name>
<dbReference type="AlphaFoldDB" id="A0A9D1NNC6"/>
<sequence length="222" mass="25764">MASRQLDRLFLIDLIQDAHFSHFEENPLVQGTVLEAAPKAVIGYDHRNDAHDAETWLHFYVHDHRFLPLYQPQRSQEILRVLKTYGGVFGVDHSVYRDLPLPEQRYSVYLNRVTDHWFEREGIRVVPNVSWGDERSYDFCFEGVPDGTSIAVSSHGCIRAKSDKVAFVEGFKAAIYRLRPRNVFHFGKILPEVEAFAAEEQVPLIRLPTRQERAYANKEKTH</sequence>
<dbReference type="InterPro" id="IPR025530">
    <property type="entry name" value="DUF4417"/>
</dbReference>
<dbReference type="Pfam" id="PF14386">
    <property type="entry name" value="DUF4417"/>
    <property type="match status" value="1"/>
</dbReference>
<organism evidence="1 2">
    <name type="scientific">Candidatus Spyradenecus faecavium</name>
    <dbReference type="NCBI Taxonomy" id="2840947"/>
    <lineage>
        <taxon>Bacteria</taxon>
        <taxon>Pseudomonadati</taxon>
        <taxon>Lentisphaerota</taxon>
        <taxon>Lentisphaeria</taxon>
        <taxon>Lentisphaerales</taxon>
        <taxon>Lentisphaeraceae</taxon>
        <taxon>Lentisphaeraceae incertae sedis</taxon>
        <taxon>Candidatus Spyradenecus</taxon>
    </lineage>
</organism>
<gene>
    <name evidence="1" type="ORF">IAC79_06910</name>
</gene>
<accession>A0A9D1NNC6</accession>
<evidence type="ECO:0000313" key="2">
    <source>
        <dbReference type="Proteomes" id="UP000886845"/>
    </source>
</evidence>
<reference evidence="1" key="2">
    <citation type="journal article" date="2021" name="PeerJ">
        <title>Extensive microbial diversity within the chicken gut microbiome revealed by metagenomics and culture.</title>
        <authorList>
            <person name="Gilroy R."/>
            <person name="Ravi A."/>
            <person name="Getino M."/>
            <person name="Pursley I."/>
            <person name="Horton D.L."/>
            <person name="Alikhan N.F."/>
            <person name="Baker D."/>
            <person name="Gharbi K."/>
            <person name="Hall N."/>
            <person name="Watson M."/>
            <person name="Adriaenssens E.M."/>
            <person name="Foster-Nyarko E."/>
            <person name="Jarju S."/>
            <person name="Secka A."/>
            <person name="Antonio M."/>
            <person name="Oren A."/>
            <person name="Chaudhuri R.R."/>
            <person name="La Ragione R."/>
            <person name="Hildebrand F."/>
            <person name="Pallen M.J."/>
        </authorList>
    </citation>
    <scope>NUCLEOTIDE SEQUENCE</scope>
    <source>
        <strain evidence="1">35461</strain>
    </source>
</reference>
<dbReference type="EMBL" id="DVOR01000223">
    <property type="protein sequence ID" value="HIV09825.1"/>
    <property type="molecule type" value="Genomic_DNA"/>
</dbReference>
<dbReference type="Proteomes" id="UP000886845">
    <property type="component" value="Unassembled WGS sequence"/>
</dbReference>
<protein>
    <submittedName>
        <fullName evidence="1">DUF4417 domain-containing protein</fullName>
    </submittedName>
</protein>
<evidence type="ECO:0000313" key="1">
    <source>
        <dbReference type="EMBL" id="HIV09825.1"/>
    </source>
</evidence>
<proteinExistence type="predicted"/>
<reference evidence="1" key="1">
    <citation type="submission" date="2020-10" db="EMBL/GenBank/DDBJ databases">
        <authorList>
            <person name="Gilroy R."/>
        </authorList>
    </citation>
    <scope>NUCLEOTIDE SEQUENCE</scope>
    <source>
        <strain evidence="1">35461</strain>
    </source>
</reference>